<keyword evidence="3" id="KW-0964">Secreted</keyword>
<dbReference type="GO" id="GO:0045493">
    <property type="term" value="P:xylan catabolic process"/>
    <property type="evidence" value="ECO:0007669"/>
    <property type="project" value="UniProtKB-KW"/>
</dbReference>
<feature type="chain" id="PRO_5013253911" description="feruloyl esterase" evidence="11">
    <location>
        <begin position="20"/>
        <end position="346"/>
    </location>
</feature>
<reference evidence="12 13" key="1">
    <citation type="submission" date="2016-06" db="EMBL/GenBank/DDBJ databases">
        <authorList>
            <person name="Kjaerup R.B."/>
            <person name="Dalgaard T.S."/>
            <person name="Juul-Madsen H.R."/>
        </authorList>
    </citation>
    <scope>NUCLEOTIDE SEQUENCE [LARGE SCALE GENOMIC DNA]</scope>
</reference>
<dbReference type="GO" id="GO:0005576">
    <property type="term" value="C:extracellular region"/>
    <property type="evidence" value="ECO:0007669"/>
    <property type="project" value="UniProtKB-SubCell"/>
</dbReference>
<keyword evidence="7" id="KW-0119">Carbohydrate metabolism</keyword>
<dbReference type="InterPro" id="IPR029058">
    <property type="entry name" value="AB_hydrolase_fold"/>
</dbReference>
<dbReference type="SUPFAM" id="SSF53474">
    <property type="entry name" value="alpha/beta-Hydrolases"/>
    <property type="match status" value="1"/>
</dbReference>
<gene>
    <name evidence="12" type="ORF">ZT3D7_G795</name>
</gene>
<dbReference type="GO" id="GO:0030600">
    <property type="term" value="F:feruloyl esterase activity"/>
    <property type="evidence" value="ECO:0007669"/>
    <property type="project" value="UniProtKB-EC"/>
</dbReference>
<evidence type="ECO:0000256" key="8">
    <source>
        <dbReference type="ARBA" id="ARBA00023326"/>
    </source>
</evidence>
<proteinExistence type="predicted"/>
<dbReference type="STRING" id="1276538.A0A1X7REI6"/>
<dbReference type="PANTHER" id="PTHR38050">
    <property type="match status" value="1"/>
</dbReference>
<evidence type="ECO:0000256" key="2">
    <source>
        <dbReference type="ARBA" id="ARBA00013091"/>
    </source>
</evidence>
<feature type="signal peptide" evidence="11">
    <location>
        <begin position="1"/>
        <end position="19"/>
    </location>
</feature>
<sequence>MLHLIVLGIVSLALLPTEASSLTRRSGRGGCDKSHRPGFSSNHKLESGGRNRLYAVNVPDNYNDCDQAKWPLIIDYHGNRGNPKQQWNNSLYYKYPQGQEYLVVYPQGVNGSWQGPTYAVAGVDDLQFTTDLVVRLQEEYCIDTNRLYASGKSNGGGFVDTLACSDHGDQFAAFAIAAAALYTDTSKGSCTKKRAILESHGLADATIPYHPNGKSGAGGPLPGIDEWVSWWAYRNCGDLYSESARSFSGYNKTMYSCNGLEDVVQHYQVFDLGHCWPNSRSDNYDASSALDQSKRKCLNRSLDFTPVVLNFFSRWTIERARQLERRSAADLGRSVALNIHHVGDCM</sequence>
<evidence type="ECO:0000256" key="9">
    <source>
        <dbReference type="ARBA" id="ARBA00034075"/>
    </source>
</evidence>
<dbReference type="InterPro" id="IPR043595">
    <property type="entry name" value="FaeB/C/D"/>
</dbReference>
<dbReference type="Proteomes" id="UP000215127">
    <property type="component" value="Chromosome 1"/>
</dbReference>
<feature type="region of interest" description="Disordered" evidence="10">
    <location>
        <begin position="22"/>
        <end position="44"/>
    </location>
</feature>
<keyword evidence="5 11" id="KW-0732">Signal</keyword>
<dbReference type="AlphaFoldDB" id="A0A1X7REI6"/>
<protein>
    <recommendedName>
        <fullName evidence="2">feruloyl esterase</fullName>
        <ecNumber evidence="2">3.1.1.73</ecNumber>
    </recommendedName>
</protein>
<evidence type="ECO:0000313" key="13">
    <source>
        <dbReference type="Proteomes" id="UP000215127"/>
    </source>
</evidence>
<keyword evidence="8" id="KW-0624">Polysaccharide degradation</keyword>
<evidence type="ECO:0000256" key="7">
    <source>
        <dbReference type="ARBA" id="ARBA00023277"/>
    </source>
</evidence>
<evidence type="ECO:0000313" key="12">
    <source>
        <dbReference type="EMBL" id="SMQ45650.1"/>
    </source>
</evidence>
<accession>A0A1X7REI6</accession>
<comment type="catalytic activity">
    <reaction evidence="9">
        <text>feruloyl-polysaccharide + H2O = ferulate + polysaccharide.</text>
        <dbReference type="EC" id="3.1.1.73"/>
    </reaction>
</comment>
<evidence type="ECO:0000256" key="5">
    <source>
        <dbReference type="ARBA" id="ARBA00022729"/>
    </source>
</evidence>
<evidence type="ECO:0000256" key="11">
    <source>
        <dbReference type="SAM" id="SignalP"/>
    </source>
</evidence>
<dbReference type="EC" id="3.1.1.73" evidence="2"/>
<evidence type="ECO:0000256" key="6">
    <source>
        <dbReference type="ARBA" id="ARBA00022801"/>
    </source>
</evidence>
<evidence type="ECO:0000256" key="3">
    <source>
        <dbReference type="ARBA" id="ARBA00022525"/>
    </source>
</evidence>
<keyword evidence="4" id="KW-0858">Xylan degradation</keyword>
<keyword evidence="6" id="KW-0378">Hydrolase</keyword>
<comment type="subcellular location">
    <subcellularLocation>
        <location evidence="1">Secreted</location>
    </subcellularLocation>
</comment>
<dbReference type="Gene3D" id="3.40.50.1820">
    <property type="entry name" value="alpha/beta hydrolase"/>
    <property type="match status" value="1"/>
</dbReference>
<organism evidence="12 13">
    <name type="scientific">Zymoseptoria tritici (strain ST99CH_3D7)</name>
    <dbReference type="NCBI Taxonomy" id="1276538"/>
    <lineage>
        <taxon>Eukaryota</taxon>
        <taxon>Fungi</taxon>
        <taxon>Dikarya</taxon>
        <taxon>Ascomycota</taxon>
        <taxon>Pezizomycotina</taxon>
        <taxon>Dothideomycetes</taxon>
        <taxon>Dothideomycetidae</taxon>
        <taxon>Mycosphaerellales</taxon>
        <taxon>Mycosphaerellaceae</taxon>
        <taxon>Zymoseptoria</taxon>
    </lineage>
</organism>
<name>A0A1X7REI6_ZYMT9</name>
<evidence type="ECO:0000256" key="1">
    <source>
        <dbReference type="ARBA" id="ARBA00004613"/>
    </source>
</evidence>
<evidence type="ECO:0000256" key="10">
    <source>
        <dbReference type="SAM" id="MobiDB-lite"/>
    </source>
</evidence>
<keyword evidence="13" id="KW-1185">Reference proteome</keyword>
<evidence type="ECO:0000256" key="4">
    <source>
        <dbReference type="ARBA" id="ARBA00022651"/>
    </source>
</evidence>
<dbReference type="PANTHER" id="PTHR38050:SF2">
    <property type="entry name" value="FERULOYL ESTERASE C-RELATED"/>
    <property type="match status" value="1"/>
</dbReference>
<dbReference type="EMBL" id="LT853692">
    <property type="protein sequence ID" value="SMQ45650.1"/>
    <property type="molecule type" value="Genomic_DNA"/>
</dbReference>